<dbReference type="Proteomes" id="UP000325292">
    <property type="component" value="Chromosome"/>
</dbReference>
<evidence type="ECO:0000313" key="3">
    <source>
        <dbReference type="EMBL" id="AUW95153.1"/>
    </source>
</evidence>
<evidence type="ECO:0000313" key="4">
    <source>
        <dbReference type="Proteomes" id="UP000325292"/>
    </source>
</evidence>
<feature type="domain" description="Big-1" evidence="2">
    <location>
        <begin position="664"/>
        <end position="752"/>
    </location>
</feature>
<dbReference type="Gene3D" id="2.60.40.10">
    <property type="entry name" value="Immunoglobulins"/>
    <property type="match status" value="3"/>
</dbReference>
<gene>
    <name evidence="3" type="ORF">BXT84_15305</name>
</gene>
<protein>
    <recommendedName>
        <fullName evidence="2">Big-1 domain-containing protein</fullName>
    </recommendedName>
</protein>
<sequence length="1198" mass="122600">MAGLAASVLNTSVVQASSAPQNLTQLSLNRYGTAQAGHTVTFQAVATGESADYQFWVQTQKGWSMARNYSPNPRFQLALADGSYVVAVYALSASSVHSGLWDQASVATAIVNVGSAVHLSVESTATQNQGMTVVAQARNLISPVYQFWVENPQGQWTASGGYQSNHSFTYTPPEAGTYHIIAYAKDPAAPNTNQDAVWSQTHTFTAAPKTVAADSLTTSLMNPLSVLSNPNALLLGQTAQVQAVVTGADGQPLADVPVVFTATNDSNPADHVTFPQGLNGNAVTNAQGIATTTMTVTNPNDNSSSALALDASAVTAVGYQVSVPSAPALQPVQGQVLFAALNETGTTIGSATGSVMTSQRLGTSMQTQAYAVSQNTGVPLEPMLSAQFLLPQTSTAPQTIAVNQTSGSYGADTVWHSVPIVVPQAFSSASVNISSLGLSAGSALTVTYTPQDGSTPYVRVLTGPLAANNFGVQLPAQSDGGQLTFTLTAPSTVTSVQATGVGVQFVTYYPLAQSVTSLRVPASDVTWTANPISFTAFSPLSASQAAADLGTQYQEGTTYQAAVPVYPEVGDGVVEALGGGAVTAAYWIPSQNNGQGQNILISGQSVIPVTPSEALAAPQLTWDPSGSVRARQSGIAELYGVPQIPGVAFPLPGLYTAVSFVPTSQAASEPWGNALAGQTVQVTATVTDDNGNLVAAGTPVTWQISGAGVQVLTKQSETGANGTASVVLTGAGNVKAIVSAFSQGFETMVSDQKMAPSPTVMVQWLPVSLIYTPQGGQNLDVSNAFTQAPLVTLTPGSTQFGMTLLAGQMPLEGMEISITGTGTGTLNKVDVISNAQGQATFEDASSQPGSQAITLAVDSALPEAIWIDGGPDVGQGPTSAYAHLTIPVQWQTSNDAPVLKWAPTPLALAAVGQTADLTVQVLGPNGSPETNVPIAFSVSGQQTAVLTNSQATTNASGFAQVGLSSGSLGESDTVMAQMVGSSQWLISHVTWTQPPVPTTLTPVSLSLSADNLPNQLTVSFSRTLNPDSVLPNGSQFTVTDLTTNVQYQIASAQVNGSQVVLTLSGQNPELPSGDVIAVSVNALTQAGITTAVTDNYQRPSQIRPVTLLTPSSPTVVAAVSGSSLVVTVNDGTGVSSGQSVVIVPSSDLDTVGNLAPGAVYTAVTSASTGSQTFTVPYTATDAGTFMVYFDGVDTALTV</sequence>
<name>A0ABM6RUY0_9FIRM</name>
<feature type="domain" description="Big-1" evidence="2">
    <location>
        <begin position="897"/>
        <end position="988"/>
    </location>
</feature>
<evidence type="ECO:0000259" key="2">
    <source>
        <dbReference type="SMART" id="SM00634"/>
    </source>
</evidence>
<dbReference type="SMART" id="SM00634">
    <property type="entry name" value="BID_1"/>
    <property type="match status" value="3"/>
</dbReference>
<dbReference type="InterPro" id="IPR013783">
    <property type="entry name" value="Ig-like_fold"/>
</dbReference>
<evidence type="ECO:0000256" key="1">
    <source>
        <dbReference type="ARBA" id="ARBA00010116"/>
    </source>
</evidence>
<organism evidence="3 4">
    <name type="scientific">Sulfobacillus thermotolerans</name>
    <dbReference type="NCBI Taxonomy" id="338644"/>
    <lineage>
        <taxon>Bacteria</taxon>
        <taxon>Bacillati</taxon>
        <taxon>Bacillota</taxon>
        <taxon>Clostridia</taxon>
        <taxon>Eubacteriales</taxon>
        <taxon>Clostridiales Family XVII. Incertae Sedis</taxon>
        <taxon>Sulfobacillus</taxon>
    </lineage>
</organism>
<feature type="domain" description="Big-1" evidence="2">
    <location>
        <begin position="200"/>
        <end position="317"/>
    </location>
</feature>
<dbReference type="InterPro" id="IPR008964">
    <property type="entry name" value="Invasin/intimin_cell_adhesion"/>
</dbReference>
<proteinExistence type="inferred from homology"/>
<dbReference type="InterPro" id="IPR003344">
    <property type="entry name" value="Big_1_dom"/>
</dbReference>
<accession>A0ABM6RUY0</accession>
<dbReference type="SUPFAM" id="SSF49373">
    <property type="entry name" value="Invasin/intimin cell-adhesion fragments"/>
    <property type="match status" value="3"/>
</dbReference>
<comment type="similarity">
    <text evidence="1">Belongs to the intimin/invasin family.</text>
</comment>
<keyword evidence="4" id="KW-1185">Reference proteome</keyword>
<reference evidence="3 4" key="1">
    <citation type="journal article" date="2019" name="Sci. Rep.">
        <title>Sulfobacillus thermotolerans: new insights into resistance and metabolic capacities of acidophilic chemolithotrophs.</title>
        <authorList>
            <person name="Panyushkina A.E."/>
            <person name="Babenko V.V."/>
            <person name="Nikitina A.S."/>
            <person name="Selezneva O.V."/>
            <person name="Tsaplina I.A."/>
            <person name="Letarova M.A."/>
            <person name="Kostryukova E.S."/>
            <person name="Letarov A.V."/>
        </authorList>
    </citation>
    <scope>NUCLEOTIDE SEQUENCE [LARGE SCALE GENOMIC DNA]</scope>
    <source>
        <strain evidence="3 4">Kr1</strain>
    </source>
</reference>
<dbReference type="EMBL" id="CP019454">
    <property type="protein sequence ID" value="AUW95153.1"/>
    <property type="molecule type" value="Genomic_DNA"/>
</dbReference>